<sequence length="640" mass="72324">MDRQVTRADLERLLSDQDAEPVALPLSLLGEITDDFSDERIIGEGGFAVVYKGMLGNGSVAVKKLSKAYLHEGEFTREVNCLMKVKHKNVVRFLGYCGDRQQKAHIFDGKFVMADVHQRLLCFDYLPKGSLRGYIQDASYRSEWRKRMQIIYGICEGLRHLHQKSIIHCDLKPENILLNHDMVPQITDFGASRCLVEDQSRVIATTIGGRGTIGYMPPEFFDNQVITLRFDVYSLGATIMEIVTGQKGYDDTENILESWRNKLETQQVDIMLKQVRACVDIGKQCLEYNPAKRPTIQNIMDTLNETGSMGCSADSSMSSSSVEQIVRMKGYRKVVSVDVHSAKPWIVITHFEGPFRVWNYQTEAFVMSLDATREQEGKAFLTAKFIERTGWIVAGGCDGYIYVFDCNNTMKKVHCFKALTQQITSLAIHPTKPYVLSASYDFEIGLWDWTKDWKSVQKFKDTHSGSVTQIAFDPKDDNAFASASKDGTVKIWSIGSKYSKKLTWRSPKASAADSKEKVKVRCLDYFTRGNKQYLITGASAGKAKIWDVQKEKPVQKLSGHQKNKRVSAVFSHPELPLLMTGSRDGTVRVWNSNTFRLEHTLKFSLRKVHSLGCIKGSRRVVIGHSEGITIMELDKELCSS</sequence>
<dbReference type="Proteomes" id="UP001732700">
    <property type="component" value="Chromosome 6C"/>
</dbReference>
<name>A0ACD5ZBH8_AVESA</name>
<proteinExistence type="predicted"/>
<reference evidence="1" key="1">
    <citation type="submission" date="2021-05" db="EMBL/GenBank/DDBJ databases">
        <authorList>
            <person name="Scholz U."/>
            <person name="Mascher M."/>
            <person name="Fiebig A."/>
        </authorList>
    </citation>
    <scope>NUCLEOTIDE SEQUENCE [LARGE SCALE GENOMIC DNA]</scope>
</reference>
<keyword evidence="2" id="KW-1185">Reference proteome</keyword>
<protein>
    <submittedName>
        <fullName evidence="1">Uncharacterized protein</fullName>
    </submittedName>
</protein>
<evidence type="ECO:0000313" key="1">
    <source>
        <dbReference type="EnsemblPlants" id="AVESA.00010b.r2.6CG1139550.1.CDS"/>
    </source>
</evidence>
<accession>A0ACD5ZBH8</accession>
<organism evidence="1 2">
    <name type="scientific">Avena sativa</name>
    <name type="common">Oat</name>
    <dbReference type="NCBI Taxonomy" id="4498"/>
    <lineage>
        <taxon>Eukaryota</taxon>
        <taxon>Viridiplantae</taxon>
        <taxon>Streptophyta</taxon>
        <taxon>Embryophyta</taxon>
        <taxon>Tracheophyta</taxon>
        <taxon>Spermatophyta</taxon>
        <taxon>Magnoliopsida</taxon>
        <taxon>Liliopsida</taxon>
        <taxon>Poales</taxon>
        <taxon>Poaceae</taxon>
        <taxon>BOP clade</taxon>
        <taxon>Pooideae</taxon>
        <taxon>Poodae</taxon>
        <taxon>Poeae</taxon>
        <taxon>Poeae Chloroplast Group 1 (Aveneae type)</taxon>
        <taxon>Aveninae</taxon>
        <taxon>Avena</taxon>
    </lineage>
</organism>
<dbReference type="EnsemblPlants" id="AVESA.00010b.r2.6CG1139550.1">
    <property type="protein sequence ID" value="AVESA.00010b.r2.6CG1139550.1.CDS"/>
    <property type="gene ID" value="AVESA.00010b.r2.6CG1139550"/>
</dbReference>
<evidence type="ECO:0000313" key="2">
    <source>
        <dbReference type="Proteomes" id="UP001732700"/>
    </source>
</evidence>
<reference evidence="1" key="2">
    <citation type="submission" date="2025-09" db="UniProtKB">
        <authorList>
            <consortium name="EnsemblPlants"/>
        </authorList>
    </citation>
    <scope>IDENTIFICATION</scope>
</reference>